<feature type="transmembrane region" description="Helical" evidence="8">
    <location>
        <begin position="257"/>
        <end position="278"/>
    </location>
</feature>
<comment type="similarity">
    <text evidence="2">Belongs to the auxin efflux carrier (TC 2.A.69) family.</text>
</comment>
<sequence>MLSALQLVIPIPLLIFTGWFARRIGLLGPYAALGIDRFNSLLATPALLFNIISHASWANLWQPNFILTLMLSGMLSMCLALFACLYYGDCIPDASIKCFNAGYTNIRFIGLPFILIAADRNIIVEITFAFLLATLFALIIVISLAEFNSSRSRRTHSHAIKIDRAFVLNPTLVVSVAAVIFSIFGMTPPTSADVFLNLLAGAASPCALIALGIFSADKDEIRIPSYCIPAWILCCKLLLNPLLAFVLSRFVFHLSPLATQAVVLLAALPAGTGSDILAKLYGSKAKVSSQFIMLSVLVFIVIISLCVGATQ</sequence>
<dbReference type="GO" id="GO:0005886">
    <property type="term" value="C:plasma membrane"/>
    <property type="evidence" value="ECO:0007669"/>
    <property type="project" value="UniProtKB-SubCell"/>
</dbReference>
<dbReference type="InterPro" id="IPR004776">
    <property type="entry name" value="Mem_transp_PIN-like"/>
</dbReference>
<dbReference type="EMBL" id="CP043538">
    <property type="protein sequence ID" value="QGY03613.1"/>
    <property type="molecule type" value="Genomic_DNA"/>
</dbReference>
<dbReference type="GO" id="GO:0055085">
    <property type="term" value="P:transmembrane transport"/>
    <property type="evidence" value="ECO:0007669"/>
    <property type="project" value="InterPro"/>
</dbReference>
<keyword evidence="7 8" id="KW-0472">Membrane</keyword>
<keyword evidence="5 8" id="KW-0812">Transmembrane</keyword>
<organism evidence="9 10">
    <name type="scientific">Methylobacterium mesophilicum SR1.6/6</name>
    <dbReference type="NCBI Taxonomy" id="908290"/>
    <lineage>
        <taxon>Bacteria</taxon>
        <taxon>Pseudomonadati</taxon>
        <taxon>Pseudomonadota</taxon>
        <taxon>Alphaproteobacteria</taxon>
        <taxon>Hyphomicrobiales</taxon>
        <taxon>Methylobacteriaceae</taxon>
        <taxon>Methylobacterium</taxon>
    </lineage>
</organism>
<feature type="transmembrane region" description="Helical" evidence="8">
    <location>
        <begin position="65"/>
        <end position="86"/>
    </location>
</feature>
<accession>A0A6B9FM43</accession>
<evidence type="ECO:0000256" key="3">
    <source>
        <dbReference type="ARBA" id="ARBA00022448"/>
    </source>
</evidence>
<keyword evidence="3" id="KW-0813">Transport</keyword>
<evidence type="ECO:0000256" key="2">
    <source>
        <dbReference type="ARBA" id="ARBA00010145"/>
    </source>
</evidence>
<feature type="transmembrane region" description="Helical" evidence="8">
    <location>
        <begin position="6"/>
        <end position="26"/>
    </location>
</feature>
<feature type="transmembrane region" description="Helical" evidence="8">
    <location>
        <begin position="194"/>
        <end position="214"/>
    </location>
</feature>
<dbReference type="PANTHER" id="PTHR36838:SF3">
    <property type="entry name" value="TRANSPORTER AUXIN EFFLUX CARRIER EC FAMILY"/>
    <property type="match status" value="1"/>
</dbReference>
<evidence type="ECO:0000256" key="6">
    <source>
        <dbReference type="ARBA" id="ARBA00022989"/>
    </source>
</evidence>
<dbReference type="RefSeq" id="WP_158168972.1">
    <property type="nucleotide sequence ID" value="NZ_CP043538.1"/>
</dbReference>
<evidence type="ECO:0000256" key="5">
    <source>
        <dbReference type="ARBA" id="ARBA00022692"/>
    </source>
</evidence>
<comment type="subcellular location">
    <subcellularLocation>
        <location evidence="1">Cell membrane</location>
        <topology evidence="1">Multi-pass membrane protein</topology>
    </subcellularLocation>
</comment>
<dbReference type="PANTHER" id="PTHR36838">
    <property type="entry name" value="AUXIN EFFLUX CARRIER FAMILY PROTEIN"/>
    <property type="match status" value="1"/>
</dbReference>
<feature type="transmembrane region" description="Helical" evidence="8">
    <location>
        <begin position="122"/>
        <end position="145"/>
    </location>
</feature>
<dbReference type="InterPro" id="IPR038770">
    <property type="entry name" value="Na+/solute_symporter_sf"/>
</dbReference>
<gene>
    <name evidence="9" type="ORF">MMSR116_18255</name>
</gene>
<keyword evidence="4" id="KW-1003">Cell membrane</keyword>
<evidence type="ECO:0000256" key="7">
    <source>
        <dbReference type="ARBA" id="ARBA00023136"/>
    </source>
</evidence>
<evidence type="ECO:0000256" key="4">
    <source>
        <dbReference type="ARBA" id="ARBA00022475"/>
    </source>
</evidence>
<reference evidence="9 10" key="1">
    <citation type="journal article" date="2012" name="Genet. Mol. Biol.">
        <title>Analysis of 16S rRNA and mxaF genes revealing insights into Methylobacterium niche-specific plant association.</title>
        <authorList>
            <person name="Dourado M.N."/>
            <person name="Andreote F.D."/>
            <person name="Dini-Andreote F."/>
            <person name="Conti R."/>
            <person name="Araujo J.M."/>
            <person name="Araujo W.L."/>
        </authorList>
    </citation>
    <scope>NUCLEOTIDE SEQUENCE [LARGE SCALE GENOMIC DNA]</scope>
    <source>
        <strain evidence="9 10">SR1.6/6</strain>
    </source>
</reference>
<evidence type="ECO:0000256" key="8">
    <source>
        <dbReference type="SAM" id="Phobius"/>
    </source>
</evidence>
<feature type="transmembrane region" description="Helical" evidence="8">
    <location>
        <begin position="38"/>
        <end position="59"/>
    </location>
</feature>
<evidence type="ECO:0000313" key="9">
    <source>
        <dbReference type="EMBL" id="QGY03613.1"/>
    </source>
</evidence>
<proteinExistence type="inferred from homology"/>
<dbReference type="AlphaFoldDB" id="A0A6B9FM43"/>
<reference evidence="9 10" key="2">
    <citation type="journal article" date="2013" name="Genome Announc.">
        <title>Draft Genome Sequence of Methylobacterium mesophilicum Strain SR1.6/6, Isolated from Citrus sinensis.</title>
        <authorList>
            <person name="Marinho Almeida D."/>
            <person name="Dini-Andreote F."/>
            <person name="Camargo Neves A.A."/>
            <person name="Juca Ramos R.T."/>
            <person name="Andreote F.D."/>
            <person name="Carneiro A.R."/>
            <person name="Oliveira de Souza Lima A."/>
            <person name="Caracciolo Gomes de Sa P.H."/>
            <person name="Ribeiro Barbosa M.S."/>
            <person name="Araujo W.L."/>
            <person name="Silva A."/>
        </authorList>
    </citation>
    <scope>NUCLEOTIDE SEQUENCE [LARGE SCALE GENOMIC DNA]</scope>
    <source>
        <strain evidence="9 10">SR1.6/6</strain>
    </source>
</reference>
<evidence type="ECO:0000313" key="10">
    <source>
        <dbReference type="Proteomes" id="UP000012488"/>
    </source>
</evidence>
<dbReference type="KEGG" id="mmes:MMSR116_18255"/>
<name>A0A6B9FM43_9HYPH</name>
<feature type="transmembrane region" description="Helical" evidence="8">
    <location>
        <begin position="290"/>
        <end position="310"/>
    </location>
</feature>
<protein>
    <submittedName>
        <fullName evidence="9">AEC family transporter</fullName>
    </submittedName>
</protein>
<dbReference type="OrthoDB" id="7329340at2"/>
<feature type="transmembrane region" description="Helical" evidence="8">
    <location>
        <begin position="98"/>
        <end position="116"/>
    </location>
</feature>
<evidence type="ECO:0000256" key="1">
    <source>
        <dbReference type="ARBA" id="ARBA00004651"/>
    </source>
</evidence>
<keyword evidence="6 8" id="KW-1133">Transmembrane helix</keyword>
<dbReference type="Pfam" id="PF03547">
    <property type="entry name" value="Mem_trans"/>
    <property type="match status" value="1"/>
</dbReference>
<dbReference type="Proteomes" id="UP000012488">
    <property type="component" value="Chromosome"/>
</dbReference>
<feature type="transmembrane region" description="Helical" evidence="8">
    <location>
        <begin position="166"/>
        <end position="188"/>
    </location>
</feature>
<dbReference type="Gene3D" id="1.20.1530.20">
    <property type="match status" value="1"/>
</dbReference>